<dbReference type="PANTHER" id="PTHR35093">
    <property type="entry name" value="OUTER MEMBRANE PROTEIN NMB0088-RELATED"/>
    <property type="match status" value="1"/>
</dbReference>
<dbReference type="Gene3D" id="2.40.160.60">
    <property type="entry name" value="Outer membrane protein transport protein (OMPP1/FadL/TodX)"/>
    <property type="match status" value="1"/>
</dbReference>
<evidence type="ECO:0000256" key="1">
    <source>
        <dbReference type="ARBA" id="ARBA00004571"/>
    </source>
</evidence>
<reference evidence="9 11" key="1">
    <citation type="submission" date="2016-01" db="EMBL/GenBank/DDBJ databases">
        <authorList>
            <person name="Oliw E.H."/>
        </authorList>
    </citation>
    <scope>NUCLEOTIDE SEQUENCE [LARGE SCALE GENOMIC DNA]</scope>
    <source>
        <strain evidence="9">LMG 27134</strain>
    </source>
</reference>
<comment type="similarity">
    <text evidence="2">Belongs to the OmpP1/FadL family.</text>
</comment>
<evidence type="ECO:0000313" key="10">
    <source>
        <dbReference type="EMBL" id="SAL32128.1"/>
    </source>
</evidence>
<keyword evidence="4" id="KW-0812">Transmembrane</keyword>
<evidence type="ECO:0000256" key="8">
    <source>
        <dbReference type="SAM" id="SignalP"/>
    </source>
</evidence>
<sequence length="464" mass="49204">MKSNNVFAAVRGLMGLSVALSTMTNANATDVFNLEGYGPISRAMGGTGVAYNVGTAAMMENPATLGLMEEGSYFELGADVINPDIRAIDKNTGESVLSKNHGNNNGPYFAPELAYVYRHKDYAFGIGAFAGGGLGTQFGGSSFLSRTTTNDIDTGLDNFSRLLVLRIPFSIAYKVTDKLTLGGSVEAVWTSLNLGLLLDTSQIGNLASQGRINGSLVPTLLGVPGLSGGYFNFSHSGIVGGGASAWGIGGKLGLTYQIAPDTRLGVAYNFKADVGDLSGGANLTAVSSVAGNIPLSGRIVVRDFQMPAQLSIGINHKFSDQLSVSLEYQRVFWADAFKNINVGFVQNGTGANLNVLLPQNYRDINVFALGAEYRYNDKWTFRGGAQYAQEAIPNNTLLTIAPAIPTTHLSGGVSYAFNKDNVLAFAMSVGLQKTVSNDSQPNTAVPIKVTHSQVNLLLNYQRRF</sequence>
<evidence type="ECO:0000256" key="7">
    <source>
        <dbReference type="ARBA" id="ARBA00023237"/>
    </source>
</evidence>
<evidence type="ECO:0000256" key="3">
    <source>
        <dbReference type="ARBA" id="ARBA00022452"/>
    </source>
</evidence>
<evidence type="ECO:0000256" key="4">
    <source>
        <dbReference type="ARBA" id="ARBA00022692"/>
    </source>
</evidence>
<evidence type="ECO:0000256" key="5">
    <source>
        <dbReference type="ARBA" id="ARBA00022729"/>
    </source>
</evidence>
<dbReference type="EMBL" id="FCOK02000015">
    <property type="protein sequence ID" value="SAL32128.1"/>
    <property type="molecule type" value="Genomic_DNA"/>
</dbReference>
<dbReference type="Pfam" id="PF03349">
    <property type="entry name" value="Toluene_X"/>
    <property type="match status" value="1"/>
</dbReference>
<feature type="signal peptide" evidence="8">
    <location>
        <begin position="1"/>
        <end position="28"/>
    </location>
</feature>
<evidence type="ECO:0000256" key="2">
    <source>
        <dbReference type="ARBA" id="ARBA00008163"/>
    </source>
</evidence>
<dbReference type="Proteomes" id="UP000054683">
    <property type="component" value="Unassembled WGS sequence"/>
</dbReference>
<keyword evidence="3" id="KW-1134">Transmembrane beta strand</keyword>
<dbReference type="OrthoDB" id="19849at2"/>
<dbReference type="SUPFAM" id="SSF56935">
    <property type="entry name" value="Porins"/>
    <property type="match status" value="1"/>
</dbReference>
<dbReference type="EMBL" id="FCOK02000015">
    <property type="protein sequence ID" value="SAL31912.1"/>
    <property type="molecule type" value="Genomic_DNA"/>
</dbReference>
<dbReference type="GO" id="GO:0015483">
    <property type="term" value="F:long-chain fatty acid transporting porin activity"/>
    <property type="evidence" value="ECO:0007669"/>
    <property type="project" value="TreeGrafter"/>
</dbReference>
<name>A0A158GIQ7_9BURK</name>
<dbReference type="PANTHER" id="PTHR35093:SF8">
    <property type="entry name" value="OUTER MEMBRANE PROTEIN NMB0088-RELATED"/>
    <property type="match status" value="1"/>
</dbReference>
<dbReference type="RefSeq" id="WP_062085367.1">
    <property type="nucleotide sequence ID" value="NZ_FCOK02000015.1"/>
</dbReference>
<evidence type="ECO:0000313" key="9">
    <source>
        <dbReference type="EMBL" id="SAL31912.1"/>
    </source>
</evidence>
<organism evidence="9 11">
    <name type="scientific">Caballeronia udeis</name>
    <dbReference type="NCBI Taxonomy" id="1232866"/>
    <lineage>
        <taxon>Bacteria</taxon>
        <taxon>Pseudomonadati</taxon>
        <taxon>Pseudomonadota</taxon>
        <taxon>Betaproteobacteria</taxon>
        <taxon>Burkholderiales</taxon>
        <taxon>Burkholderiaceae</taxon>
        <taxon>Caballeronia</taxon>
    </lineage>
</organism>
<gene>
    <name evidence="9" type="primary">ompP1_1</name>
    <name evidence="10" type="synonym">ompP1_2</name>
    <name evidence="9" type="ORF">AWB69_02722</name>
    <name evidence="10" type="ORF">AWB69_02765</name>
</gene>
<evidence type="ECO:0000256" key="6">
    <source>
        <dbReference type="ARBA" id="ARBA00023136"/>
    </source>
</evidence>
<keyword evidence="7" id="KW-0998">Cell outer membrane</keyword>
<comment type="subcellular location">
    <subcellularLocation>
        <location evidence="1">Cell outer membrane</location>
        <topology evidence="1">Multi-pass membrane protein</topology>
    </subcellularLocation>
</comment>
<proteinExistence type="inferred from homology"/>
<dbReference type="InterPro" id="IPR005017">
    <property type="entry name" value="OMPP1/FadL/TodX"/>
</dbReference>
<keyword evidence="5 8" id="KW-0732">Signal</keyword>
<keyword evidence="6" id="KW-0472">Membrane</keyword>
<feature type="chain" id="PRO_5014248884" evidence="8">
    <location>
        <begin position="29"/>
        <end position="464"/>
    </location>
</feature>
<dbReference type="GO" id="GO:0009279">
    <property type="term" value="C:cell outer membrane"/>
    <property type="evidence" value="ECO:0007669"/>
    <property type="project" value="UniProtKB-SubCell"/>
</dbReference>
<accession>A0A158GIQ7</accession>
<dbReference type="AlphaFoldDB" id="A0A158GIQ7"/>
<protein>
    <submittedName>
        <fullName evidence="9">Outer membrane protein P1</fullName>
    </submittedName>
</protein>
<evidence type="ECO:0000313" key="11">
    <source>
        <dbReference type="Proteomes" id="UP000054683"/>
    </source>
</evidence>